<evidence type="ECO:0000313" key="1">
    <source>
        <dbReference type="EMBL" id="EON88735.1"/>
    </source>
</evidence>
<dbReference type="SUPFAM" id="SSF52777">
    <property type="entry name" value="CoA-dependent acyltransferases"/>
    <property type="match status" value="1"/>
</dbReference>
<feature type="non-terminal residue" evidence="1">
    <location>
        <position position="1"/>
    </location>
</feature>
<accession>R8AQX8</accession>
<dbReference type="InterPro" id="IPR023213">
    <property type="entry name" value="CAT-like_dom_sf"/>
</dbReference>
<organism evidence="1 2">
    <name type="scientific">Plesiomonas shigelloides 302-73</name>
    <dbReference type="NCBI Taxonomy" id="1315976"/>
    <lineage>
        <taxon>Bacteria</taxon>
        <taxon>Pseudomonadati</taxon>
        <taxon>Pseudomonadota</taxon>
        <taxon>Gammaproteobacteria</taxon>
        <taxon>Enterobacterales</taxon>
        <taxon>Enterobacteriaceae</taxon>
        <taxon>Plesiomonas</taxon>
    </lineage>
</organism>
<name>R8AQX8_PLESH</name>
<comment type="caution">
    <text evidence="1">The sequence shown here is derived from an EMBL/GenBank/DDBJ whole genome shotgun (WGS) entry which is preliminary data.</text>
</comment>
<reference evidence="1 2" key="1">
    <citation type="journal article" date="2013" name="Genome Announc.">
        <title>Genome Sequence of Plesiomonas shigelloides Strain 302-73 (Serotype O1).</title>
        <authorList>
            <person name="Pique N."/>
            <person name="Aquilini E."/>
            <person name="Alioto T."/>
            <person name="Minana-Galbis D."/>
            <person name="Tomas J.M."/>
        </authorList>
    </citation>
    <scope>NUCLEOTIDE SEQUENCE [LARGE SCALE GENOMIC DNA]</scope>
    <source>
        <strain evidence="1 2">302-73</strain>
    </source>
</reference>
<gene>
    <name evidence="1" type="ORF">PLESHI_09049</name>
</gene>
<dbReference type="HOGENOM" id="CLU_3407581_0_0_6"/>
<keyword evidence="2" id="KW-1185">Reference proteome</keyword>
<dbReference type="AlphaFoldDB" id="R8AQX8"/>
<protein>
    <submittedName>
        <fullName evidence="1">Uncharacterized protein</fullName>
    </submittedName>
</protein>
<evidence type="ECO:0000313" key="2">
    <source>
        <dbReference type="Proteomes" id="UP000014012"/>
    </source>
</evidence>
<dbReference type="Gene3D" id="3.30.559.10">
    <property type="entry name" value="Chloramphenicol acetyltransferase-like domain"/>
    <property type="match status" value="1"/>
</dbReference>
<sequence>YQRRVVDGAVAAVWLKHFRDFVEDPAAMIA</sequence>
<dbReference type="Proteomes" id="UP000014012">
    <property type="component" value="Unassembled WGS sequence"/>
</dbReference>
<proteinExistence type="predicted"/>
<dbReference type="EMBL" id="AQQO01000236">
    <property type="protein sequence ID" value="EON88735.1"/>
    <property type="molecule type" value="Genomic_DNA"/>
</dbReference>